<reference evidence="1 2" key="1">
    <citation type="journal article" date="2018" name="Elife">
        <title>Discovery and characterization of a prevalent human gut bacterial enzyme sufficient for the inactivation of a family of plant toxins.</title>
        <authorList>
            <person name="Koppel N."/>
            <person name="Bisanz J.E."/>
            <person name="Pandelia M.E."/>
            <person name="Turnbaugh P.J."/>
            <person name="Balskus E.P."/>
        </authorList>
    </citation>
    <scope>NUCLEOTIDE SEQUENCE [LARGE SCALE GENOMIC DNA]</scope>
    <source>
        <strain evidence="1 2">OB21 GAM 11</strain>
    </source>
</reference>
<name>A0A369P0B1_9ACTN</name>
<proteinExistence type="predicted"/>
<organism evidence="1 2">
    <name type="scientific">Adlercreutzia equolifaciens subsp. celatus</name>
    <dbReference type="NCBI Taxonomy" id="394340"/>
    <lineage>
        <taxon>Bacteria</taxon>
        <taxon>Bacillati</taxon>
        <taxon>Actinomycetota</taxon>
        <taxon>Coriobacteriia</taxon>
        <taxon>Eggerthellales</taxon>
        <taxon>Eggerthellaceae</taxon>
        <taxon>Adlercreutzia</taxon>
    </lineage>
</organism>
<evidence type="ECO:0000313" key="1">
    <source>
        <dbReference type="EMBL" id="RDC43573.1"/>
    </source>
</evidence>
<protein>
    <submittedName>
        <fullName evidence="1">Uncharacterized protein</fullName>
    </submittedName>
</protein>
<dbReference type="EMBL" id="PPUT01000019">
    <property type="protein sequence ID" value="RDC43573.1"/>
    <property type="molecule type" value="Genomic_DNA"/>
</dbReference>
<gene>
    <name evidence="1" type="ORF">C1850_07750</name>
</gene>
<accession>A0A369P0B1</accession>
<evidence type="ECO:0000313" key="2">
    <source>
        <dbReference type="Proteomes" id="UP000253805"/>
    </source>
</evidence>
<dbReference type="AlphaFoldDB" id="A0A369P0B1"/>
<dbReference type="Proteomes" id="UP000253805">
    <property type="component" value="Unassembled WGS sequence"/>
</dbReference>
<dbReference type="RefSeq" id="WP_147270666.1">
    <property type="nucleotide sequence ID" value="NZ_DBGDPA010000029.1"/>
</dbReference>
<comment type="caution">
    <text evidence="1">The sequence shown here is derived from an EMBL/GenBank/DDBJ whole genome shotgun (WGS) entry which is preliminary data.</text>
</comment>
<sequence length="106" mass="12466">MMTYQELVTNLIEIQKHMMPDLEKFEREDRLPHDLKVAKAEIIEWEHTVDGDGGLEDAPEIWPVEKFARALRDHYDDFNDFMRRNIAEYEVLAGQLPEAFAHPLGQ</sequence>